<sequence>MPDATGEAAWRALRAEDPDLAADARAARFRPARGLRQIAVDLDGDGRAEVLLRLDLPGWCGTAGCAVFAPTRGANGAWREVCLTNAHVEDGIRLRPRDAPGWRGFDATARVTFERGPDGSVTCKEDPLPRRR</sequence>
<reference evidence="1 2" key="1">
    <citation type="submission" date="2021-08" db="EMBL/GenBank/DDBJ databases">
        <title>Caldovatus sediminis gen. nov., sp. nov., a moderately thermophilic bacterium isolated from a hot spring.</title>
        <authorList>
            <person name="Hu C.-J."/>
            <person name="Li W.-J."/>
            <person name="Xian W.-D."/>
        </authorList>
    </citation>
    <scope>NUCLEOTIDE SEQUENCE [LARGE SCALE GENOMIC DNA]</scope>
    <source>
        <strain evidence="1 2">SYSU G05006</strain>
    </source>
</reference>
<dbReference type="EMBL" id="JAHZUY010000018">
    <property type="protein sequence ID" value="MBW8269617.1"/>
    <property type="molecule type" value="Genomic_DNA"/>
</dbReference>
<gene>
    <name evidence="1" type="ORF">K1J50_08970</name>
</gene>
<accession>A0ABS7F3R7</accession>
<comment type="caution">
    <text evidence="1">The sequence shown here is derived from an EMBL/GenBank/DDBJ whole genome shotgun (WGS) entry which is preliminary data.</text>
</comment>
<dbReference type="Proteomes" id="UP001519924">
    <property type="component" value="Unassembled WGS sequence"/>
</dbReference>
<dbReference type="RefSeq" id="WP_220117372.1">
    <property type="nucleotide sequence ID" value="NZ_JAHZUY010000018.1"/>
</dbReference>
<evidence type="ECO:0000313" key="1">
    <source>
        <dbReference type="EMBL" id="MBW8269617.1"/>
    </source>
</evidence>
<keyword evidence="2" id="KW-1185">Reference proteome</keyword>
<proteinExistence type="predicted"/>
<name>A0ABS7F3R7_9PROT</name>
<evidence type="ECO:0000313" key="2">
    <source>
        <dbReference type="Proteomes" id="UP001519924"/>
    </source>
</evidence>
<protein>
    <recommendedName>
        <fullName evidence="3">VCBS repeat-containing protein</fullName>
    </recommendedName>
</protein>
<evidence type="ECO:0008006" key="3">
    <source>
        <dbReference type="Google" id="ProtNLM"/>
    </source>
</evidence>
<organism evidence="1 2">
    <name type="scientific">Caldovatus aquaticus</name>
    <dbReference type="NCBI Taxonomy" id="2865671"/>
    <lineage>
        <taxon>Bacteria</taxon>
        <taxon>Pseudomonadati</taxon>
        <taxon>Pseudomonadota</taxon>
        <taxon>Alphaproteobacteria</taxon>
        <taxon>Acetobacterales</taxon>
        <taxon>Roseomonadaceae</taxon>
        <taxon>Caldovatus</taxon>
    </lineage>
</organism>